<keyword evidence="3 5" id="KW-0067">ATP-binding</keyword>
<dbReference type="InterPro" id="IPR027417">
    <property type="entry name" value="P-loop_NTPase"/>
</dbReference>
<evidence type="ECO:0000313" key="5">
    <source>
        <dbReference type="EMBL" id="CVK33014.1"/>
    </source>
</evidence>
<dbReference type="GO" id="GO:0005524">
    <property type="term" value="F:ATP binding"/>
    <property type="evidence" value="ECO:0007669"/>
    <property type="project" value="UniProtKB-KW"/>
</dbReference>
<dbReference type="GO" id="GO:0098796">
    <property type="term" value="C:membrane protein complex"/>
    <property type="evidence" value="ECO:0007669"/>
    <property type="project" value="UniProtKB-ARBA"/>
</dbReference>
<dbReference type="InterPro" id="IPR003439">
    <property type="entry name" value="ABC_transporter-like_ATP-bd"/>
</dbReference>
<dbReference type="FunFam" id="3.40.50.300:FF:000032">
    <property type="entry name" value="Export ABC transporter ATP-binding protein"/>
    <property type="match status" value="1"/>
</dbReference>
<keyword evidence="1" id="KW-0813">Transport</keyword>
<dbReference type="Proteomes" id="UP000069850">
    <property type="component" value="Chromosome 1"/>
</dbReference>
<dbReference type="CDD" id="cd03255">
    <property type="entry name" value="ABC_MJ0796_LolCDE_FtsE"/>
    <property type="match status" value="1"/>
</dbReference>
<evidence type="ECO:0000259" key="4">
    <source>
        <dbReference type="PROSITE" id="PS50893"/>
    </source>
</evidence>
<protein>
    <submittedName>
        <fullName evidence="5">Uncharacterized ABC transporter ATP-binding protein TM_0352</fullName>
    </submittedName>
</protein>
<dbReference type="GO" id="GO:0016887">
    <property type="term" value="F:ATP hydrolysis activity"/>
    <property type="evidence" value="ECO:0007669"/>
    <property type="project" value="InterPro"/>
</dbReference>
<dbReference type="PROSITE" id="PS50893">
    <property type="entry name" value="ABC_TRANSPORTER_2"/>
    <property type="match status" value="1"/>
</dbReference>
<dbReference type="KEGG" id="mema:MMAB1_1801"/>
<dbReference type="AlphaFoldDB" id="A0A0X3BN48"/>
<dbReference type="Pfam" id="PF00005">
    <property type="entry name" value="ABC_tran"/>
    <property type="match status" value="1"/>
</dbReference>
<dbReference type="Gene3D" id="3.40.50.300">
    <property type="entry name" value="P-loop containing nucleotide triphosphate hydrolases"/>
    <property type="match status" value="1"/>
</dbReference>
<dbReference type="InterPro" id="IPR017911">
    <property type="entry name" value="MacB-like_ATP-bd"/>
</dbReference>
<dbReference type="GO" id="GO:0022857">
    <property type="term" value="F:transmembrane transporter activity"/>
    <property type="evidence" value="ECO:0007669"/>
    <property type="project" value="UniProtKB-ARBA"/>
</dbReference>
<dbReference type="EMBL" id="LT158599">
    <property type="protein sequence ID" value="CVK33014.1"/>
    <property type="molecule type" value="Genomic_DNA"/>
</dbReference>
<evidence type="ECO:0000256" key="3">
    <source>
        <dbReference type="ARBA" id="ARBA00022840"/>
    </source>
</evidence>
<dbReference type="SUPFAM" id="SSF52540">
    <property type="entry name" value="P-loop containing nucleoside triphosphate hydrolases"/>
    <property type="match status" value="1"/>
</dbReference>
<dbReference type="InterPro" id="IPR015854">
    <property type="entry name" value="ABC_transpr_LolD-like"/>
</dbReference>
<accession>A0A0X3BN48</accession>
<dbReference type="InterPro" id="IPR003593">
    <property type="entry name" value="AAA+_ATPase"/>
</dbReference>
<dbReference type="PANTHER" id="PTHR24220">
    <property type="entry name" value="IMPORT ATP-BINDING PROTEIN"/>
    <property type="match status" value="1"/>
</dbReference>
<dbReference type="SMART" id="SM00382">
    <property type="entry name" value="AAA"/>
    <property type="match status" value="1"/>
</dbReference>
<keyword evidence="2" id="KW-0547">Nucleotide-binding</keyword>
<name>A0A0X3BN48_9EURY</name>
<dbReference type="GO" id="GO:0005886">
    <property type="term" value="C:plasma membrane"/>
    <property type="evidence" value="ECO:0007669"/>
    <property type="project" value="TreeGrafter"/>
</dbReference>
<reference evidence="5 6" key="1">
    <citation type="submission" date="2016-01" db="EMBL/GenBank/DDBJ databases">
        <authorList>
            <person name="Manzoor S."/>
        </authorList>
    </citation>
    <scope>NUCLEOTIDE SEQUENCE [LARGE SCALE GENOMIC DNA]</scope>
    <source>
        <strain evidence="5">Methanoculleus sp MAB1</strain>
    </source>
</reference>
<sequence length="248" mass="27436">MNHVIVAENLTRVYTMGRVEVRALAGVSLEVAGGEFVGIMGASGSGKSTLMHILGLLDRPTSGSVMIDGTDVLALSDHQRTLFRLNRLGYVFQDYALIGELTALENVYLTSLVRGARREEYLRRSAEILERVGLGDRMDHRQSELSGGEQQRVAIARALVNNPSILLADEPCANLDGQTSRSILDLFARLNEDLDQTIVMVSHEEWHKEYFCRVVTLRDGLISGMEECRRRTRPAAAPDVGPKSTTPR</sequence>
<dbReference type="InterPro" id="IPR017871">
    <property type="entry name" value="ABC_transporter-like_CS"/>
</dbReference>
<feature type="domain" description="ABC transporter" evidence="4">
    <location>
        <begin position="5"/>
        <end position="244"/>
    </location>
</feature>
<proteinExistence type="predicted"/>
<organism evidence="5 6">
    <name type="scientific">Methanoculleus bourgensis</name>
    <dbReference type="NCBI Taxonomy" id="83986"/>
    <lineage>
        <taxon>Archaea</taxon>
        <taxon>Methanobacteriati</taxon>
        <taxon>Methanobacteriota</taxon>
        <taxon>Stenosarchaea group</taxon>
        <taxon>Methanomicrobia</taxon>
        <taxon>Methanomicrobiales</taxon>
        <taxon>Methanomicrobiaceae</taxon>
        <taxon>Methanoculleus</taxon>
    </lineage>
</organism>
<evidence type="ECO:0000313" key="6">
    <source>
        <dbReference type="Proteomes" id="UP000069850"/>
    </source>
</evidence>
<dbReference type="PROSITE" id="PS00211">
    <property type="entry name" value="ABC_TRANSPORTER_1"/>
    <property type="match status" value="1"/>
</dbReference>
<gene>
    <name evidence="5" type="ORF">MMAB1_1801</name>
</gene>
<evidence type="ECO:0000256" key="1">
    <source>
        <dbReference type="ARBA" id="ARBA00022448"/>
    </source>
</evidence>
<dbReference type="PANTHER" id="PTHR24220:SF86">
    <property type="entry name" value="ABC TRANSPORTER ABCH.1"/>
    <property type="match status" value="1"/>
</dbReference>
<evidence type="ECO:0000256" key="2">
    <source>
        <dbReference type="ARBA" id="ARBA00022741"/>
    </source>
</evidence>